<dbReference type="InterPro" id="IPR011990">
    <property type="entry name" value="TPR-like_helical_dom_sf"/>
</dbReference>
<keyword evidence="1" id="KW-0677">Repeat</keyword>
<dbReference type="PROSITE" id="PS51375">
    <property type="entry name" value="PPR"/>
    <property type="match status" value="4"/>
</dbReference>
<dbReference type="InterPro" id="IPR046960">
    <property type="entry name" value="PPR_At4g14850-like_plant"/>
</dbReference>
<name>A0A2I0BEX9_9ASPA</name>
<dbReference type="AlphaFoldDB" id="A0A2I0BEX9"/>
<dbReference type="FunFam" id="1.25.40.10:FF:000344">
    <property type="entry name" value="Pentatricopeptide repeat-containing protein"/>
    <property type="match status" value="1"/>
</dbReference>
<proteinExistence type="predicted"/>
<dbReference type="Pfam" id="PF01535">
    <property type="entry name" value="PPR"/>
    <property type="match status" value="2"/>
</dbReference>
<dbReference type="Gene3D" id="1.25.40.10">
    <property type="entry name" value="Tetratricopeptide repeat domain"/>
    <property type="match status" value="3"/>
</dbReference>
<dbReference type="InterPro" id="IPR046848">
    <property type="entry name" value="E_motif"/>
</dbReference>
<dbReference type="PANTHER" id="PTHR47926:SF500">
    <property type="entry name" value="REPEAT-CONTAINING PROTEIN, PUTATIVE-RELATED"/>
    <property type="match status" value="1"/>
</dbReference>
<dbReference type="Pfam" id="PF20431">
    <property type="entry name" value="E_motif"/>
    <property type="match status" value="1"/>
</dbReference>
<accession>A0A2I0BEX9</accession>
<dbReference type="GO" id="GO:0016787">
    <property type="term" value="F:hydrolase activity"/>
    <property type="evidence" value="ECO:0007669"/>
    <property type="project" value="UniProtKB-KW"/>
</dbReference>
<dbReference type="NCBIfam" id="TIGR00756">
    <property type="entry name" value="PPR"/>
    <property type="match status" value="5"/>
</dbReference>
<evidence type="ECO:0000313" key="3">
    <source>
        <dbReference type="EMBL" id="PKA66360.1"/>
    </source>
</evidence>
<feature type="repeat" description="PPR" evidence="2">
    <location>
        <begin position="159"/>
        <end position="193"/>
    </location>
</feature>
<evidence type="ECO:0000256" key="2">
    <source>
        <dbReference type="PROSITE-ProRule" id="PRU00708"/>
    </source>
</evidence>
<dbReference type="GO" id="GO:0009451">
    <property type="term" value="P:RNA modification"/>
    <property type="evidence" value="ECO:0007669"/>
    <property type="project" value="InterPro"/>
</dbReference>
<gene>
    <name evidence="3" type="primary">CRR2</name>
    <name evidence="3" type="ORF">AXF42_Ash007057</name>
</gene>
<dbReference type="EC" id="3.4.24.-" evidence="3"/>
<keyword evidence="3" id="KW-0378">Hydrolase</keyword>
<dbReference type="InterPro" id="IPR002885">
    <property type="entry name" value="PPR_rpt"/>
</dbReference>
<feature type="repeat" description="PPR" evidence="2">
    <location>
        <begin position="325"/>
        <end position="355"/>
    </location>
</feature>
<dbReference type="FunFam" id="1.25.40.10:FF:000090">
    <property type="entry name" value="Pentatricopeptide repeat-containing protein, chloroplastic"/>
    <property type="match status" value="1"/>
</dbReference>
<organism evidence="3 4">
    <name type="scientific">Apostasia shenzhenica</name>
    <dbReference type="NCBI Taxonomy" id="1088818"/>
    <lineage>
        <taxon>Eukaryota</taxon>
        <taxon>Viridiplantae</taxon>
        <taxon>Streptophyta</taxon>
        <taxon>Embryophyta</taxon>
        <taxon>Tracheophyta</taxon>
        <taxon>Spermatophyta</taxon>
        <taxon>Magnoliopsida</taxon>
        <taxon>Liliopsida</taxon>
        <taxon>Asparagales</taxon>
        <taxon>Orchidaceae</taxon>
        <taxon>Apostasioideae</taxon>
        <taxon>Apostasia</taxon>
    </lineage>
</organism>
<dbReference type="Proteomes" id="UP000236161">
    <property type="component" value="Unassembled WGS sequence"/>
</dbReference>
<sequence>MGVLKIRGRRFFTVSSHGHHIRDSYDYARLLQLSSGRRILHQIHAQILAAGLHQNPFLSAKLVSRYADLGSPSMADARNVFDLVPHRDAVLYNVIIRGYAAAAPPAEAVAIYAQMLSSGNIRPNFYTFTFVLKAIAAAGGWKVGRAVHSHVVKSGAGLDLFINNALIVFYAKCGRVETARKVFDEMPTRDLVSWNSMISAYAQNECAYKALELLHAMLPEKEPDYVTFVSALPACAAMAAVREGMWIHSYVLSSGIEVDAVLGSGLIEMYANCGRLSVARNVFDRITEKNVILCNSMIKALGIHGQASEALQVFEEMETVGIKPDSICFVSILSACSHAGMVEKGFEIFEKMDTKHGVEKLQVHYACMVDTLGRSGELTRATEFIEKMPLEPGRDVLGALFGACRAHDNVELGQEAARRLFLLDPENAGRYVAMAKMYQDSGRQEEMARMRKLMRDKGVRKLLGCSIVEVAAKAHTFGVEDGAHPMSNEIYAVLERLQKMVDEEENFSANKNSSHW</sequence>
<feature type="repeat" description="PPR" evidence="2">
    <location>
        <begin position="88"/>
        <end position="122"/>
    </location>
</feature>
<reference evidence="3 4" key="1">
    <citation type="journal article" date="2017" name="Nature">
        <title>The Apostasia genome and the evolution of orchids.</title>
        <authorList>
            <person name="Zhang G.Q."/>
            <person name="Liu K.W."/>
            <person name="Li Z."/>
            <person name="Lohaus R."/>
            <person name="Hsiao Y.Y."/>
            <person name="Niu S.C."/>
            <person name="Wang J.Y."/>
            <person name="Lin Y.C."/>
            <person name="Xu Q."/>
            <person name="Chen L.J."/>
            <person name="Yoshida K."/>
            <person name="Fujiwara S."/>
            <person name="Wang Z.W."/>
            <person name="Zhang Y.Q."/>
            <person name="Mitsuda N."/>
            <person name="Wang M."/>
            <person name="Liu G.H."/>
            <person name="Pecoraro L."/>
            <person name="Huang H.X."/>
            <person name="Xiao X.J."/>
            <person name="Lin M."/>
            <person name="Wu X.Y."/>
            <person name="Wu W.L."/>
            <person name="Chen Y.Y."/>
            <person name="Chang S.B."/>
            <person name="Sakamoto S."/>
            <person name="Ohme-Takagi M."/>
            <person name="Yagi M."/>
            <person name="Zeng S.J."/>
            <person name="Shen C.Y."/>
            <person name="Yeh C.M."/>
            <person name="Luo Y.B."/>
            <person name="Tsai W.C."/>
            <person name="Van de Peer Y."/>
            <person name="Liu Z.J."/>
        </authorList>
    </citation>
    <scope>NUCLEOTIDE SEQUENCE [LARGE SCALE GENOMIC DNA]</scope>
    <source>
        <strain evidence="4">cv. Shenzhen</strain>
        <tissue evidence="3">Stem</tissue>
    </source>
</reference>
<dbReference type="OrthoDB" id="1882394at2759"/>
<protein>
    <submittedName>
        <fullName evidence="3">Pentatricopeptide repeat-containing protein</fullName>
        <ecNumber evidence="3">3.4.24.-</ecNumber>
    </submittedName>
</protein>
<dbReference type="Pfam" id="PF13041">
    <property type="entry name" value="PPR_2"/>
    <property type="match status" value="2"/>
</dbReference>
<dbReference type="EMBL" id="KZ451886">
    <property type="protein sequence ID" value="PKA66360.1"/>
    <property type="molecule type" value="Genomic_DNA"/>
</dbReference>
<feature type="repeat" description="PPR" evidence="2">
    <location>
        <begin position="290"/>
        <end position="324"/>
    </location>
</feature>
<dbReference type="GO" id="GO:0003723">
    <property type="term" value="F:RNA binding"/>
    <property type="evidence" value="ECO:0007669"/>
    <property type="project" value="InterPro"/>
</dbReference>
<dbReference type="PANTHER" id="PTHR47926">
    <property type="entry name" value="PENTATRICOPEPTIDE REPEAT-CONTAINING PROTEIN"/>
    <property type="match status" value="1"/>
</dbReference>
<evidence type="ECO:0000313" key="4">
    <source>
        <dbReference type="Proteomes" id="UP000236161"/>
    </source>
</evidence>
<keyword evidence="4" id="KW-1185">Reference proteome</keyword>
<evidence type="ECO:0000256" key="1">
    <source>
        <dbReference type="ARBA" id="ARBA00022737"/>
    </source>
</evidence>